<gene>
    <name evidence="1" type="ORF">Aiant_59740</name>
</gene>
<organism evidence="1 2">
    <name type="scientific">Actinoplanes ianthinogenes</name>
    <dbReference type="NCBI Taxonomy" id="122358"/>
    <lineage>
        <taxon>Bacteria</taxon>
        <taxon>Bacillati</taxon>
        <taxon>Actinomycetota</taxon>
        <taxon>Actinomycetes</taxon>
        <taxon>Micromonosporales</taxon>
        <taxon>Micromonosporaceae</taxon>
        <taxon>Actinoplanes</taxon>
    </lineage>
</organism>
<dbReference type="EMBL" id="AP023356">
    <property type="protein sequence ID" value="BCJ45317.1"/>
    <property type="molecule type" value="Genomic_DNA"/>
</dbReference>
<evidence type="ECO:0000313" key="2">
    <source>
        <dbReference type="Proteomes" id="UP000676967"/>
    </source>
</evidence>
<name>A0ABM7M146_9ACTN</name>
<reference evidence="1 2" key="1">
    <citation type="submission" date="2020-08" db="EMBL/GenBank/DDBJ databases">
        <title>Whole genome shotgun sequence of Actinoplanes ianthinogenes NBRC 13996.</title>
        <authorList>
            <person name="Komaki H."/>
            <person name="Tamura T."/>
        </authorList>
    </citation>
    <scope>NUCLEOTIDE SEQUENCE [LARGE SCALE GENOMIC DNA]</scope>
    <source>
        <strain evidence="1 2">NBRC 13996</strain>
    </source>
</reference>
<proteinExistence type="predicted"/>
<evidence type="ECO:0000313" key="1">
    <source>
        <dbReference type="EMBL" id="BCJ45317.1"/>
    </source>
</evidence>
<protein>
    <submittedName>
        <fullName evidence="1">Uncharacterized protein</fullName>
    </submittedName>
</protein>
<keyword evidence="2" id="KW-1185">Reference proteome</keyword>
<sequence length="103" mass="11258">MEIKLCENGDGRIAVGTGIRPIRYCRPCYIERFSGEFQQWNVVTPYPDTAVVCAKTGEDIERGGTVWLDPVETSIPALVYGGFIAPIEDPAPAKAKGQRVTEA</sequence>
<accession>A0ABM7M146</accession>
<dbReference type="RefSeq" id="WP_189336314.1">
    <property type="nucleotide sequence ID" value="NZ_AP023356.1"/>
</dbReference>
<dbReference type="Proteomes" id="UP000676967">
    <property type="component" value="Chromosome"/>
</dbReference>